<name>A0A182RKX8_ANOFN</name>
<sequence length="189" mass="20630">MGWNFCDRLKLRLHVLLGLFHAVRCNSCSERLDVIDGFPAPSKQPQQILNPGEDGMQEQPETKASVADAICVANRTLAVANIVSIGALTLPLLPRFPPLPPPPTLPPRLRWPVPPPPPPLPLLEDTPPCPPGARDWPEPVPPERGPFELPLPNPPPPLFIRPLPSPGPRTRVFFSSTFSLCPSDELSGK</sequence>
<organism evidence="3">
    <name type="scientific">Anopheles funestus</name>
    <name type="common">African malaria mosquito</name>
    <dbReference type="NCBI Taxonomy" id="62324"/>
    <lineage>
        <taxon>Eukaryota</taxon>
        <taxon>Metazoa</taxon>
        <taxon>Ecdysozoa</taxon>
        <taxon>Arthropoda</taxon>
        <taxon>Hexapoda</taxon>
        <taxon>Insecta</taxon>
        <taxon>Pterygota</taxon>
        <taxon>Neoptera</taxon>
        <taxon>Endopterygota</taxon>
        <taxon>Diptera</taxon>
        <taxon>Nematocera</taxon>
        <taxon>Culicoidea</taxon>
        <taxon>Culicidae</taxon>
        <taxon>Anophelinae</taxon>
        <taxon>Anopheles</taxon>
    </lineage>
</organism>
<feature type="region of interest" description="Disordered" evidence="1">
    <location>
        <begin position="116"/>
        <end position="162"/>
    </location>
</feature>
<feature type="chain" id="PRO_5021251565" evidence="2">
    <location>
        <begin position="26"/>
        <end position="189"/>
    </location>
</feature>
<evidence type="ECO:0000256" key="1">
    <source>
        <dbReference type="SAM" id="MobiDB-lite"/>
    </source>
</evidence>
<accession>A0A182RKX8</accession>
<keyword evidence="2" id="KW-0732">Signal</keyword>
<evidence type="ECO:0000313" key="3">
    <source>
        <dbReference type="EnsemblMetazoa" id="AFUN006896-PA"/>
    </source>
</evidence>
<dbReference type="VEuPathDB" id="VectorBase:AFUN006896"/>
<feature type="signal peptide" evidence="2">
    <location>
        <begin position="1"/>
        <end position="25"/>
    </location>
</feature>
<feature type="compositionally biased region" description="Pro residues" evidence="1">
    <location>
        <begin position="116"/>
        <end position="131"/>
    </location>
</feature>
<feature type="compositionally biased region" description="Pro residues" evidence="1">
    <location>
        <begin position="138"/>
        <end position="162"/>
    </location>
</feature>
<feature type="region of interest" description="Disordered" evidence="1">
    <location>
        <begin position="39"/>
        <end position="61"/>
    </location>
</feature>
<evidence type="ECO:0000256" key="2">
    <source>
        <dbReference type="SAM" id="SignalP"/>
    </source>
</evidence>
<dbReference type="EnsemblMetazoa" id="AFUN006896-RA">
    <property type="protein sequence ID" value="AFUN006896-PA"/>
    <property type="gene ID" value="AFUN006896"/>
</dbReference>
<reference evidence="3" key="1">
    <citation type="submission" date="2020-05" db="UniProtKB">
        <authorList>
            <consortium name="EnsemblMetazoa"/>
        </authorList>
    </citation>
    <scope>IDENTIFICATION</scope>
    <source>
        <strain evidence="3">FUMOZ</strain>
    </source>
</reference>
<protein>
    <submittedName>
        <fullName evidence="3">Uncharacterized protein</fullName>
    </submittedName>
</protein>
<dbReference type="AlphaFoldDB" id="A0A182RKX8"/>
<proteinExistence type="predicted"/>